<feature type="compositionally biased region" description="Basic and acidic residues" evidence="6">
    <location>
        <begin position="1037"/>
        <end position="1055"/>
    </location>
</feature>
<feature type="transmembrane region" description="Helical" evidence="7">
    <location>
        <begin position="565"/>
        <end position="585"/>
    </location>
</feature>
<dbReference type="Pfam" id="PF12698">
    <property type="entry name" value="ABC2_membrane_3"/>
    <property type="match status" value="1"/>
</dbReference>
<evidence type="ECO:0000256" key="3">
    <source>
        <dbReference type="ARBA" id="ARBA00022989"/>
    </source>
</evidence>
<feature type="transmembrane region" description="Helical" evidence="7">
    <location>
        <begin position="606"/>
        <end position="632"/>
    </location>
</feature>
<accession>A0A087E586</accession>
<dbReference type="eggNOG" id="COG1511">
    <property type="taxonomic scope" value="Bacteria"/>
</dbReference>
<feature type="coiled-coil region" evidence="5">
    <location>
        <begin position="341"/>
        <end position="391"/>
    </location>
</feature>
<keyword evidence="4 7" id="KW-0472">Membrane</keyword>
<feature type="transmembrane region" description="Helical" evidence="7">
    <location>
        <begin position="836"/>
        <end position="859"/>
    </location>
</feature>
<keyword evidence="10" id="KW-1185">Reference proteome</keyword>
<dbReference type="InterPro" id="IPR013525">
    <property type="entry name" value="ABC2_TM"/>
</dbReference>
<evidence type="ECO:0000313" key="9">
    <source>
        <dbReference type="EMBL" id="KFJ02937.1"/>
    </source>
</evidence>
<evidence type="ECO:0000259" key="8">
    <source>
        <dbReference type="Pfam" id="PF12698"/>
    </source>
</evidence>
<protein>
    <submittedName>
        <fullName evidence="9">ABC transporter</fullName>
    </submittedName>
</protein>
<feature type="region of interest" description="Disordered" evidence="6">
    <location>
        <begin position="896"/>
        <end position="936"/>
    </location>
</feature>
<feature type="compositionally biased region" description="Basic and acidic residues" evidence="6">
    <location>
        <begin position="991"/>
        <end position="1005"/>
    </location>
</feature>
<dbReference type="PANTHER" id="PTHR43077">
    <property type="entry name" value="TRANSPORT PERMEASE YVFS-RELATED"/>
    <property type="match status" value="1"/>
</dbReference>
<feature type="region of interest" description="Disordered" evidence="6">
    <location>
        <begin position="130"/>
        <end position="162"/>
    </location>
</feature>
<dbReference type="InterPro" id="IPR051328">
    <property type="entry name" value="T7SS_ABC-Transporter"/>
</dbReference>
<keyword evidence="2 7" id="KW-0812">Transmembrane</keyword>
<evidence type="ECO:0000256" key="2">
    <source>
        <dbReference type="ARBA" id="ARBA00022692"/>
    </source>
</evidence>
<feature type="transmembrane region" description="Helical" evidence="7">
    <location>
        <begin position="638"/>
        <end position="656"/>
    </location>
</feature>
<dbReference type="GO" id="GO:0140359">
    <property type="term" value="F:ABC-type transporter activity"/>
    <property type="evidence" value="ECO:0007669"/>
    <property type="project" value="InterPro"/>
</dbReference>
<evidence type="ECO:0000256" key="5">
    <source>
        <dbReference type="SAM" id="Coils"/>
    </source>
</evidence>
<sequence length="1055" mass="111245">MSNAFAIFRRDLMRLLRVPAAWVILFGLVFLPPLYAWFNIIGFWNPYGNTHGIHVAVANEDQGADNDVMGRIELGDQIVSQLKTDNTLGWRFVSQPEAMRQVYSGDSYAAIIIPKDFSRQISDITTGAATESATASAAKPGSQAKTDSPSKTKSRAASTRPTLEYYVNEKKNGIATKITDTGANTVDRQVNDAFVSAVSKAISSATNNAASAINAQTDSTTNQTLRDLRTAKQDITDIRAVIAHLRATLAAAPQQTQNARAALQSADSAGKQAGTSLQNASKLIGETQNNVGGLLASSSTGLDQSSSLLAQASGQTSLTVSSLAAQLTQANGKVASALDTATTLNKSNAQLIADLKQLQNDSGVQGADDIIAKLQEQNTALSNSIKGLSQLNTDTGNTVTNTADASKSLDAATQTMLNDFGKARSSLVSGTLPNLNNSLTSLAGSANDLGTGLSTQGALIAQANVVLNQLDQAISTADSSLADTDAGLGGLSTRLDTLIVDLGTLDSSNLLADVLNDAGLGGANGTNALDSNGRLDAGAIASFMLSPTLLDTQIVYPVNSYGSGMAPLFTSLSLWVGAFMLVLLIKLEVDDEGLGERRPTLNQRYWGRWMLLALVAAMQGLVTAIGNLIIGVQSVNPFAFVVTSLITSLVYISIAYALSVSFMHIGKVLWIVLVMVQIPGSSGMYPIELLPGFFRAMSPFLPFTHAVNAQRETIGGFYDGHWAADIFRLLLFAVAAFLLGLVARPHLITLNRLAAKEIAQSDMIVSEPVMSHGREYRLSQAIGVLADKAEYRAMIERKAARFAELYPRLRHGALVAGLVVPLVLAVTFSLTTGTKLVALAAWLIYLLLIVQFLMAIELMRDSLERQLRLGTLSNERVRGIVREYAASRWHYGTHARGGGTDASAGTDAHRSGHTDTGHDDVGSGIGSSGSGDTSDFADTADNSAGLVGDIATAAMLISGEANGIGAADSGGNSGSSSDIEQTQQLPALHDAAPRDNRHNAKRDTDTAGSDEAENSDSHGANSPSKVNPADTTSPHFDPIHDPHHNPTYDERGHTA</sequence>
<dbReference type="RefSeq" id="WP_024464141.1">
    <property type="nucleotide sequence ID" value="NZ_JGZR01000007.1"/>
</dbReference>
<dbReference type="EMBL" id="JGZR01000007">
    <property type="protein sequence ID" value="KFJ02937.1"/>
    <property type="molecule type" value="Genomic_DNA"/>
</dbReference>
<dbReference type="OrthoDB" id="9811483at2"/>
<dbReference type="Proteomes" id="UP000029055">
    <property type="component" value="Unassembled WGS sequence"/>
</dbReference>
<feature type="compositionally biased region" description="Polar residues" evidence="6">
    <location>
        <begin position="1017"/>
        <end position="1034"/>
    </location>
</feature>
<feature type="transmembrane region" description="Helical" evidence="7">
    <location>
        <begin position="668"/>
        <end position="687"/>
    </location>
</feature>
<feature type="domain" description="ABC-2 type transporter transmembrane" evidence="8">
    <location>
        <begin position="23"/>
        <end position="223"/>
    </location>
</feature>
<dbReference type="GO" id="GO:0016020">
    <property type="term" value="C:membrane"/>
    <property type="evidence" value="ECO:0007669"/>
    <property type="project" value="UniProtKB-SubCell"/>
</dbReference>
<name>A0A087E586_9BIFI</name>
<proteinExistence type="predicted"/>
<evidence type="ECO:0000256" key="1">
    <source>
        <dbReference type="ARBA" id="ARBA00004141"/>
    </source>
</evidence>
<dbReference type="PANTHER" id="PTHR43077:SF10">
    <property type="entry name" value="TRANSPORT PERMEASE PROTEIN"/>
    <property type="match status" value="1"/>
</dbReference>
<organism evidence="9 10">
    <name type="scientific">Bifidobacterium subtile</name>
    <dbReference type="NCBI Taxonomy" id="77635"/>
    <lineage>
        <taxon>Bacteria</taxon>
        <taxon>Bacillati</taxon>
        <taxon>Actinomycetota</taxon>
        <taxon>Actinomycetes</taxon>
        <taxon>Bifidobacteriales</taxon>
        <taxon>Bifidobacteriaceae</taxon>
        <taxon>Bifidobacterium</taxon>
    </lineage>
</organism>
<feature type="compositionally biased region" description="Basic and acidic residues" evidence="6">
    <location>
        <begin position="907"/>
        <end position="921"/>
    </location>
</feature>
<evidence type="ECO:0000313" key="10">
    <source>
        <dbReference type="Proteomes" id="UP000029055"/>
    </source>
</evidence>
<evidence type="ECO:0000256" key="7">
    <source>
        <dbReference type="SAM" id="Phobius"/>
    </source>
</evidence>
<comment type="caution">
    <text evidence="9">The sequence shown here is derived from an EMBL/GenBank/DDBJ whole genome shotgun (WGS) entry which is preliminary data.</text>
</comment>
<dbReference type="STRING" id="77635.BISU_0863"/>
<evidence type="ECO:0000256" key="4">
    <source>
        <dbReference type="ARBA" id="ARBA00023136"/>
    </source>
</evidence>
<feature type="transmembrane region" description="Helical" evidence="7">
    <location>
        <begin position="726"/>
        <end position="743"/>
    </location>
</feature>
<dbReference type="InterPro" id="IPR017501">
    <property type="entry name" value="Phage_infect_YhgE_C"/>
</dbReference>
<dbReference type="AlphaFoldDB" id="A0A087E586"/>
<feature type="transmembrane region" description="Helical" evidence="7">
    <location>
        <begin position="811"/>
        <end position="830"/>
    </location>
</feature>
<dbReference type="NCBIfam" id="TIGR03062">
    <property type="entry name" value="pip_yhgE_Cterm"/>
    <property type="match status" value="1"/>
</dbReference>
<dbReference type="Gene3D" id="3.40.1710.10">
    <property type="entry name" value="abc type-2 transporter like domain"/>
    <property type="match status" value="1"/>
</dbReference>
<gene>
    <name evidence="9" type="ORF">BISU_0863</name>
</gene>
<keyword evidence="3 7" id="KW-1133">Transmembrane helix</keyword>
<keyword evidence="5" id="KW-0175">Coiled coil</keyword>
<reference evidence="9 10" key="1">
    <citation type="submission" date="2014-03" db="EMBL/GenBank/DDBJ databases">
        <title>Genomics of Bifidobacteria.</title>
        <authorList>
            <person name="Ventura M."/>
            <person name="Milani C."/>
            <person name="Lugli G.A."/>
        </authorList>
    </citation>
    <scope>NUCLEOTIDE SEQUENCE [LARGE SCALE GENOMIC DNA]</scope>
    <source>
        <strain evidence="9 10">LMG 11597</strain>
    </source>
</reference>
<feature type="region of interest" description="Disordered" evidence="6">
    <location>
        <begin position="989"/>
        <end position="1055"/>
    </location>
</feature>
<evidence type="ECO:0000256" key="6">
    <source>
        <dbReference type="SAM" id="MobiDB-lite"/>
    </source>
</evidence>
<feature type="compositionally biased region" description="Polar residues" evidence="6">
    <location>
        <begin position="143"/>
        <end position="161"/>
    </location>
</feature>
<comment type="subcellular location">
    <subcellularLocation>
        <location evidence="1">Membrane</location>
        <topology evidence="1">Multi-pass membrane protein</topology>
    </subcellularLocation>
</comment>